<dbReference type="PANTHER" id="PTHR13887:SF41">
    <property type="entry name" value="THIOREDOXIN SUPERFAMILY PROTEIN"/>
    <property type="match status" value="1"/>
</dbReference>
<name>A0A559J1T1_9BACL</name>
<dbReference type="Pfam" id="PF01323">
    <property type="entry name" value="DSBA"/>
    <property type="match status" value="1"/>
</dbReference>
<evidence type="ECO:0000259" key="1">
    <source>
        <dbReference type="Pfam" id="PF01323"/>
    </source>
</evidence>
<evidence type="ECO:0000313" key="3">
    <source>
        <dbReference type="Proteomes" id="UP000318102"/>
    </source>
</evidence>
<dbReference type="SUPFAM" id="SSF52833">
    <property type="entry name" value="Thioredoxin-like"/>
    <property type="match status" value="1"/>
</dbReference>
<dbReference type="InterPro" id="IPR001853">
    <property type="entry name" value="DSBA-like_thioredoxin_dom"/>
</dbReference>
<dbReference type="Gene3D" id="3.40.30.10">
    <property type="entry name" value="Glutaredoxin"/>
    <property type="match status" value="1"/>
</dbReference>
<organism evidence="2 3">
    <name type="scientific">Paenibacillus agilis</name>
    <dbReference type="NCBI Taxonomy" id="3020863"/>
    <lineage>
        <taxon>Bacteria</taxon>
        <taxon>Bacillati</taxon>
        <taxon>Bacillota</taxon>
        <taxon>Bacilli</taxon>
        <taxon>Bacillales</taxon>
        <taxon>Paenibacillaceae</taxon>
        <taxon>Paenibacillus</taxon>
    </lineage>
</organism>
<dbReference type="RefSeq" id="WP_144990723.1">
    <property type="nucleotide sequence ID" value="NZ_VNJK01000001.1"/>
</dbReference>
<accession>A0A559J1T1</accession>
<feature type="domain" description="DSBA-like thioredoxin" evidence="1">
    <location>
        <begin position="2"/>
        <end position="205"/>
    </location>
</feature>
<dbReference type="CDD" id="cd03024">
    <property type="entry name" value="DsbA_FrnE"/>
    <property type="match status" value="1"/>
</dbReference>
<keyword evidence="3" id="KW-1185">Reference proteome</keyword>
<dbReference type="InterPro" id="IPR036249">
    <property type="entry name" value="Thioredoxin-like_sf"/>
</dbReference>
<protein>
    <submittedName>
        <fullName evidence="2">DsbA family oxidoreductase</fullName>
    </submittedName>
</protein>
<comment type="caution">
    <text evidence="2">The sequence shown here is derived from an EMBL/GenBank/DDBJ whole genome shotgun (WGS) entry which is preliminary data.</text>
</comment>
<dbReference type="Proteomes" id="UP000318102">
    <property type="component" value="Unassembled WGS sequence"/>
</dbReference>
<evidence type="ECO:0000313" key="2">
    <source>
        <dbReference type="EMBL" id="TVX93844.1"/>
    </source>
</evidence>
<gene>
    <name evidence="2" type="ORF">FPZ44_12750</name>
</gene>
<dbReference type="AlphaFoldDB" id="A0A559J1T1"/>
<dbReference type="PANTHER" id="PTHR13887">
    <property type="entry name" value="GLUTATHIONE S-TRANSFERASE KAPPA"/>
    <property type="match status" value="1"/>
</dbReference>
<dbReference type="EMBL" id="VNJK01000001">
    <property type="protein sequence ID" value="TVX93844.1"/>
    <property type="molecule type" value="Genomic_DNA"/>
</dbReference>
<sequence length="235" mass="26625">MQIEIWSDYMCPFCYIGKKRLETALQQFEHRDQVELAYRSFELDPHAPRNLNQRVVEMLAAKYGMSIEKASAMQNQVAEQALTVGLTFNFDSMIHTNTRDAHRLTRYASNRGKGAQMTERLFYAAFTESLHVGDRAVLTNLAVEIGLDREEVTQLWESDEYVQEVLAEEQRAQAMGVRGVPYFLVDGKLVVSGAQSSEHFAEALQYAWQHREQSKEVASNEESTGLGCVDGTCSI</sequence>
<proteinExistence type="predicted"/>
<dbReference type="OrthoDB" id="9799122at2"/>
<dbReference type="GO" id="GO:0016491">
    <property type="term" value="F:oxidoreductase activity"/>
    <property type="evidence" value="ECO:0007669"/>
    <property type="project" value="InterPro"/>
</dbReference>
<reference evidence="2 3" key="1">
    <citation type="submission" date="2019-07" db="EMBL/GenBank/DDBJ databases">
        <authorList>
            <person name="Kim J."/>
        </authorList>
    </citation>
    <scope>NUCLEOTIDE SEQUENCE [LARGE SCALE GENOMIC DNA]</scope>
    <source>
        <strain evidence="2 3">N4</strain>
    </source>
</reference>